<evidence type="ECO:0000313" key="3">
    <source>
        <dbReference type="Proteomes" id="UP000292136"/>
    </source>
</evidence>
<dbReference type="RefSeq" id="WP_014235983.1">
    <property type="nucleotide sequence ID" value="NZ_SHKM01000002.1"/>
</dbReference>
<keyword evidence="1" id="KW-0812">Transmembrane</keyword>
<dbReference type="Pfam" id="PF05437">
    <property type="entry name" value="AzlD"/>
    <property type="match status" value="1"/>
</dbReference>
<accession>A0ABY0INT9</accession>
<protein>
    <submittedName>
        <fullName evidence="2">Branched-subunit amino acid transport protein</fullName>
    </submittedName>
</protein>
<gene>
    <name evidence="2" type="ORF">EV678_2246</name>
</gene>
<dbReference type="EMBL" id="SHKM01000002">
    <property type="protein sequence ID" value="RZT76370.1"/>
    <property type="molecule type" value="Genomic_DNA"/>
</dbReference>
<name>A0ABY0INT9_9RHOO</name>
<comment type="caution">
    <text evidence="2">The sequence shown here is derived from an EMBL/GenBank/DDBJ whole genome shotgun (WGS) entry which is preliminary data.</text>
</comment>
<dbReference type="InterPro" id="IPR008407">
    <property type="entry name" value="Brnchd-chn_aa_trnsp_AzlD"/>
</dbReference>
<dbReference type="Proteomes" id="UP000292136">
    <property type="component" value="Unassembled WGS sequence"/>
</dbReference>
<evidence type="ECO:0000313" key="2">
    <source>
        <dbReference type="EMBL" id="RZT76370.1"/>
    </source>
</evidence>
<feature type="transmembrane region" description="Helical" evidence="1">
    <location>
        <begin position="69"/>
        <end position="99"/>
    </location>
</feature>
<organism evidence="2 3">
    <name type="scientific">Azospira oryzae</name>
    <dbReference type="NCBI Taxonomy" id="146939"/>
    <lineage>
        <taxon>Bacteria</taxon>
        <taxon>Pseudomonadati</taxon>
        <taxon>Pseudomonadota</taxon>
        <taxon>Betaproteobacteria</taxon>
        <taxon>Rhodocyclales</taxon>
        <taxon>Rhodocyclaceae</taxon>
        <taxon>Azospira</taxon>
    </lineage>
</organism>
<sequence length="100" mass="10775">MNGELWLLFGAAGLLTFLIRLSFIAAEGRYRAPAWFVAALPFVPIAALSALVAPELFLAAGELRLGPRFWAGLVAIAVAAWQRNTLLTIGSGFLALWLFS</sequence>
<keyword evidence="1" id="KW-0472">Membrane</keyword>
<proteinExistence type="predicted"/>
<keyword evidence="1" id="KW-1133">Transmembrane helix</keyword>
<feature type="transmembrane region" description="Helical" evidence="1">
    <location>
        <begin position="35"/>
        <end position="57"/>
    </location>
</feature>
<keyword evidence="3" id="KW-1185">Reference proteome</keyword>
<reference evidence="2 3" key="1">
    <citation type="submission" date="2019-02" db="EMBL/GenBank/DDBJ databases">
        <title>Genomic Encyclopedia of Type Strains, Phase IV (KMG-IV): sequencing the most valuable type-strain genomes for metagenomic binning, comparative biology and taxonomic classification.</title>
        <authorList>
            <person name="Goeker M."/>
        </authorList>
    </citation>
    <scope>NUCLEOTIDE SEQUENCE [LARGE SCALE GENOMIC DNA]</scope>
    <source>
        <strain evidence="2 3">DSM 21223</strain>
    </source>
</reference>
<feature type="transmembrane region" description="Helical" evidence="1">
    <location>
        <begin position="6"/>
        <end position="23"/>
    </location>
</feature>
<evidence type="ECO:0000256" key="1">
    <source>
        <dbReference type="SAM" id="Phobius"/>
    </source>
</evidence>